<keyword evidence="3 5" id="KW-0862">Zinc</keyword>
<evidence type="ECO:0000256" key="2">
    <source>
        <dbReference type="ARBA" id="ARBA00022737"/>
    </source>
</evidence>
<evidence type="ECO:0000313" key="9">
    <source>
        <dbReference type="Proteomes" id="UP001318040"/>
    </source>
</evidence>
<evidence type="ECO:0000256" key="5">
    <source>
        <dbReference type="PROSITE-ProRule" id="PRU00125"/>
    </source>
</evidence>
<dbReference type="InterPro" id="IPR010442">
    <property type="entry name" value="PET_domain"/>
</dbReference>
<dbReference type="CDD" id="cd09340">
    <property type="entry name" value="LIM1_Testin_like"/>
    <property type="match status" value="1"/>
</dbReference>
<feature type="compositionally biased region" description="Basic and acidic residues" evidence="6">
    <location>
        <begin position="506"/>
        <end position="523"/>
    </location>
</feature>
<feature type="compositionally biased region" description="Low complexity" evidence="6">
    <location>
        <begin position="659"/>
        <end position="669"/>
    </location>
</feature>
<dbReference type="PROSITE" id="PS50023">
    <property type="entry name" value="LIM_DOMAIN_2"/>
    <property type="match status" value="1"/>
</dbReference>
<dbReference type="PROSITE" id="PS51303">
    <property type="entry name" value="PET"/>
    <property type="match status" value="1"/>
</dbReference>
<feature type="domain" description="PET" evidence="8">
    <location>
        <begin position="7"/>
        <end position="115"/>
    </location>
</feature>
<reference evidence="10" key="1">
    <citation type="submission" date="2025-08" db="UniProtKB">
        <authorList>
            <consortium name="RefSeq"/>
        </authorList>
    </citation>
    <scope>IDENTIFICATION</scope>
    <source>
        <tissue evidence="10">Sperm</tissue>
    </source>
</reference>
<dbReference type="RefSeq" id="XP_032822729.1">
    <property type="nucleotide sequence ID" value="XM_032966838.1"/>
</dbReference>
<protein>
    <submittedName>
        <fullName evidence="10">Prickle planar cell polarity protein 3-like</fullName>
    </submittedName>
</protein>
<feature type="compositionally biased region" description="Low complexity" evidence="6">
    <location>
        <begin position="703"/>
        <end position="717"/>
    </location>
</feature>
<name>A0AAJ7TRH5_PETMA</name>
<dbReference type="GO" id="GO:0008270">
    <property type="term" value="F:zinc ion binding"/>
    <property type="evidence" value="ECO:0007669"/>
    <property type="project" value="InterPro"/>
</dbReference>
<feature type="compositionally biased region" description="Polar residues" evidence="6">
    <location>
        <begin position="729"/>
        <end position="738"/>
    </location>
</feature>
<feature type="region of interest" description="Disordered" evidence="6">
    <location>
        <begin position="1"/>
        <end position="21"/>
    </location>
</feature>
<feature type="region of interest" description="Disordered" evidence="6">
    <location>
        <begin position="702"/>
        <end position="738"/>
    </location>
</feature>
<evidence type="ECO:0000256" key="1">
    <source>
        <dbReference type="ARBA" id="ARBA00022723"/>
    </source>
</evidence>
<dbReference type="PROSITE" id="PS00478">
    <property type="entry name" value="LIM_DOMAIN_1"/>
    <property type="match status" value="1"/>
</dbReference>
<dbReference type="Proteomes" id="UP001318040">
    <property type="component" value="Chromosome 36"/>
</dbReference>
<feature type="compositionally biased region" description="Polar residues" evidence="6">
    <location>
        <begin position="422"/>
        <end position="437"/>
    </location>
</feature>
<feature type="compositionally biased region" description="Low complexity" evidence="6">
    <location>
        <begin position="566"/>
        <end position="578"/>
    </location>
</feature>
<feature type="compositionally biased region" description="Gly residues" evidence="6">
    <location>
        <begin position="600"/>
        <end position="615"/>
    </location>
</feature>
<keyword evidence="4 5" id="KW-0440">LIM domain</keyword>
<organism evidence="9 10">
    <name type="scientific">Petromyzon marinus</name>
    <name type="common">Sea lamprey</name>
    <dbReference type="NCBI Taxonomy" id="7757"/>
    <lineage>
        <taxon>Eukaryota</taxon>
        <taxon>Metazoa</taxon>
        <taxon>Chordata</taxon>
        <taxon>Craniata</taxon>
        <taxon>Vertebrata</taxon>
        <taxon>Cyclostomata</taxon>
        <taxon>Hyperoartia</taxon>
        <taxon>Petromyzontiformes</taxon>
        <taxon>Petromyzontidae</taxon>
        <taxon>Petromyzon</taxon>
    </lineage>
</organism>
<evidence type="ECO:0000256" key="6">
    <source>
        <dbReference type="SAM" id="MobiDB-lite"/>
    </source>
</evidence>
<feature type="compositionally biased region" description="Basic and acidic residues" evidence="6">
    <location>
        <begin position="449"/>
        <end position="461"/>
    </location>
</feature>
<evidence type="ECO:0000259" key="7">
    <source>
        <dbReference type="PROSITE" id="PS50023"/>
    </source>
</evidence>
<evidence type="ECO:0000256" key="4">
    <source>
        <dbReference type="ARBA" id="ARBA00023038"/>
    </source>
</evidence>
<dbReference type="FunFam" id="2.10.110.10:FF:000005">
    <property type="entry name" value="Testin isoform 1"/>
    <property type="match status" value="1"/>
</dbReference>
<dbReference type="InterPro" id="IPR047120">
    <property type="entry name" value="Pk/Esn/Tes"/>
</dbReference>
<dbReference type="AlphaFoldDB" id="A0AAJ7TRH5"/>
<evidence type="ECO:0000313" key="10">
    <source>
        <dbReference type="RefSeq" id="XP_032822729.1"/>
    </source>
</evidence>
<dbReference type="Pfam" id="PF00412">
    <property type="entry name" value="LIM"/>
    <property type="match status" value="3"/>
</dbReference>
<evidence type="ECO:0000256" key="3">
    <source>
        <dbReference type="ARBA" id="ARBA00022833"/>
    </source>
</evidence>
<sequence>MVTVAGETERGGGGSDDDSGCALEELVWAPPGLTPEQVQRYFRALPEDRVPLVSSAGERHRVRQLLRQLPPHDHEPRYCSSLDAAGERALRSFTAARQREALGRGAVRVVPPTGAGSVCRQVRPSCGGTVGPGSLAVCAARAGPAASWHPGCFACAACRELLVDLVYFYADGAVYCGRHHAERSKPRCAACDELIFQEECVQAEGRCWHRDHFCCFECEAALAGARYLMRDGRPHCVACHQALYSVYCDACGSQIGADEGQMTHDGQHWHARAECFSCARCHAPLLGAPFLPRQGAIFCSKACSRAANAAPGTPPAPAPGDTESDSSAATVVPPLPLQGLRGSARRGGRARGGTGAQAGRRRRAAGPPPVPPKRPPPAGGAAHADWSRPSLELSDSDTSGPSQPGMLAAPPGGAAGVGGRITVTSSPVPATADGTSSPDRDDDDDDDGRGDRPAEPARSEEMEAPAETAEDGRDRGRRRSREAKLAGDEPGREERRGSGAAPRRSHSCDSRQRRWNGRAEPRGAEPLPRQPRQGPANAEPLRRSCSLPRGVAPAPAPAPSADRSGAEPAGGSEPPSGGAARGDDAADGGGGAADRAGAADGDGGCRHSGGTGGGNNDDLRRRRHGRHHRYSRQRRHRHDHRRRLGCEPGETGCDHASSDTDSSTTSSSSSDEEEEGYFLGEPIPGTRVPRLRYVTHDEVVGSAAQAAAPAPLAAPTPSRRGKNRRRGDGTSSKGCVMA</sequence>
<feature type="region of interest" description="Disordered" evidence="6">
    <location>
        <begin position="310"/>
        <end position="687"/>
    </location>
</feature>
<dbReference type="Gene3D" id="2.10.110.10">
    <property type="entry name" value="Cysteine Rich Protein"/>
    <property type="match status" value="3"/>
</dbReference>
<dbReference type="CDD" id="cd09341">
    <property type="entry name" value="LIM2_Testin_like"/>
    <property type="match status" value="1"/>
</dbReference>
<dbReference type="PANTHER" id="PTHR24211:SF20">
    <property type="entry name" value="PROTEIN ESPINAS-RELATED"/>
    <property type="match status" value="1"/>
</dbReference>
<dbReference type="PANTHER" id="PTHR24211">
    <property type="entry name" value="LIM DOMAIN-CONTAINING PROTEIN"/>
    <property type="match status" value="1"/>
</dbReference>
<keyword evidence="1 5" id="KW-0479">Metal-binding</keyword>
<accession>A0AAJ7TRH5</accession>
<feature type="domain" description="LIM zinc-binding" evidence="7">
    <location>
        <begin position="186"/>
        <end position="246"/>
    </location>
</feature>
<evidence type="ECO:0000259" key="8">
    <source>
        <dbReference type="PROSITE" id="PS51303"/>
    </source>
</evidence>
<dbReference type="SUPFAM" id="SSF57716">
    <property type="entry name" value="Glucocorticoid receptor-like (DNA-binding domain)"/>
    <property type="match status" value="2"/>
</dbReference>
<dbReference type="KEGG" id="pmrn:116949464"/>
<feature type="compositionally biased region" description="Basic residues" evidence="6">
    <location>
        <begin position="621"/>
        <end position="643"/>
    </location>
</feature>
<keyword evidence="2" id="KW-0677">Repeat</keyword>
<feature type="compositionally biased region" description="Basic and acidic residues" evidence="6">
    <location>
        <begin position="482"/>
        <end position="497"/>
    </location>
</feature>
<feature type="compositionally biased region" description="Pro residues" evidence="6">
    <location>
        <begin position="366"/>
        <end position="378"/>
    </location>
</feature>
<dbReference type="Pfam" id="PF06297">
    <property type="entry name" value="PET"/>
    <property type="match status" value="1"/>
</dbReference>
<keyword evidence="9" id="KW-1185">Reference proteome</keyword>
<gene>
    <name evidence="10" type="primary">LOC116949464</name>
</gene>
<proteinExistence type="predicted"/>
<dbReference type="SMART" id="SM00132">
    <property type="entry name" value="LIM"/>
    <property type="match status" value="3"/>
</dbReference>
<dbReference type="InterPro" id="IPR001781">
    <property type="entry name" value="Znf_LIM"/>
</dbReference>